<proteinExistence type="predicted"/>
<gene>
    <name evidence="1" type="ORF">NMN56_042600</name>
</gene>
<dbReference type="RefSeq" id="WP_274046941.1">
    <property type="nucleotide sequence ID" value="NZ_JANCPR020000097.1"/>
</dbReference>
<dbReference type="EMBL" id="JANCPR020000097">
    <property type="protein sequence ID" value="MDJ1138538.1"/>
    <property type="molecule type" value="Genomic_DNA"/>
</dbReference>
<protein>
    <submittedName>
        <fullName evidence="1">Uncharacterized protein</fullName>
    </submittedName>
</protein>
<evidence type="ECO:0000313" key="1">
    <source>
        <dbReference type="EMBL" id="MDJ1138538.1"/>
    </source>
</evidence>
<accession>A0ABT7AD56</accession>
<reference evidence="1 2" key="1">
    <citation type="submission" date="2023-05" db="EMBL/GenBank/DDBJ databases">
        <title>Streptantibioticus silvisoli sp. nov., acidotolerant actinomycetes 1 from pine litter.</title>
        <authorList>
            <person name="Swiecimska M."/>
            <person name="Golinska P."/>
            <person name="Sangal V."/>
            <person name="Wachnowicz B."/>
            <person name="Goodfellow M."/>
        </authorList>
    </citation>
    <scope>NUCLEOTIDE SEQUENCE [LARGE SCALE GENOMIC DNA]</scope>
    <source>
        <strain evidence="1 2">DSM 42109</strain>
    </source>
</reference>
<evidence type="ECO:0000313" key="2">
    <source>
        <dbReference type="Proteomes" id="UP001214441"/>
    </source>
</evidence>
<dbReference type="Proteomes" id="UP001214441">
    <property type="component" value="Unassembled WGS sequence"/>
</dbReference>
<sequence>MSVHSDERVTALSTARHAAVAELCALNDRGLRLRWRLVSLDYQAGVALVCESPDHGRIREGTPDEAPDHEGVYDCCPWPYLEVGPPALAVYLVALLNTDAGGVA</sequence>
<organism evidence="1 2">
    <name type="scientific">Streptomyces iconiensis</name>
    <dbReference type="NCBI Taxonomy" id="1384038"/>
    <lineage>
        <taxon>Bacteria</taxon>
        <taxon>Bacillati</taxon>
        <taxon>Actinomycetota</taxon>
        <taxon>Actinomycetes</taxon>
        <taxon>Kitasatosporales</taxon>
        <taxon>Streptomycetaceae</taxon>
        <taxon>Streptomyces</taxon>
    </lineage>
</organism>
<keyword evidence="2" id="KW-1185">Reference proteome</keyword>
<name>A0ABT7AD56_9ACTN</name>
<comment type="caution">
    <text evidence="1">The sequence shown here is derived from an EMBL/GenBank/DDBJ whole genome shotgun (WGS) entry which is preliminary data.</text>
</comment>